<dbReference type="PROSITE" id="PS50231">
    <property type="entry name" value="RICIN_B_LECTIN"/>
    <property type="match status" value="1"/>
</dbReference>
<proteinExistence type="predicted"/>
<sequence length="178" mass="19639">MRSIVPIAVVCLLGAASPAYADHTTDIRVYNRMDGSRLAVADNGTAEGARVISLRSPAWQYTTARWTVDERSDGYTVFKNELANKCLQPGTATPVAGDPLVIRTCDGSKLQDWSRRAEETYADAPTGWGTFRPRLNPNLAITIATWEAGGSWASLHLDADQNSTDRLWRLARGNNTWW</sequence>
<dbReference type="InterPro" id="IPR035992">
    <property type="entry name" value="Ricin_B-like_lectins"/>
</dbReference>
<keyword evidence="1" id="KW-0732">Signal</keyword>
<dbReference type="OrthoDB" id="4193501at2"/>
<dbReference type="EMBL" id="SZQA01000041">
    <property type="protein sequence ID" value="TKK83819.1"/>
    <property type="molecule type" value="Genomic_DNA"/>
</dbReference>
<dbReference type="RefSeq" id="WP_137250878.1">
    <property type="nucleotide sequence ID" value="NZ_SZQA01000041.1"/>
</dbReference>
<organism evidence="2 3">
    <name type="scientific">Herbidospora galbida</name>
    <dbReference type="NCBI Taxonomy" id="2575442"/>
    <lineage>
        <taxon>Bacteria</taxon>
        <taxon>Bacillati</taxon>
        <taxon>Actinomycetota</taxon>
        <taxon>Actinomycetes</taxon>
        <taxon>Streptosporangiales</taxon>
        <taxon>Streptosporangiaceae</taxon>
        <taxon>Herbidospora</taxon>
    </lineage>
</organism>
<dbReference type="SUPFAM" id="SSF50370">
    <property type="entry name" value="Ricin B-like lectins"/>
    <property type="match status" value="1"/>
</dbReference>
<gene>
    <name evidence="2" type="ORF">FDA94_32430</name>
</gene>
<protein>
    <submittedName>
        <fullName evidence="2">RICIN domain-containing protein</fullName>
    </submittedName>
</protein>
<feature type="signal peptide" evidence="1">
    <location>
        <begin position="1"/>
        <end position="21"/>
    </location>
</feature>
<comment type="caution">
    <text evidence="2">The sequence shown here is derived from an EMBL/GenBank/DDBJ whole genome shotgun (WGS) entry which is preliminary data.</text>
</comment>
<dbReference type="CDD" id="cd00161">
    <property type="entry name" value="beta-trefoil_Ricin-like"/>
    <property type="match status" value="1"/>
</dbReference>
<dbReference type="Proteomes" id="UP000308705">
    <property type="component" value="Unassembled WGS sequence"/>
</dbReference>
<name>A0A4U3M6K3_9ACTN</name>
<reference evidence="2 3" key="1">
    <citation type="submission" date="2019-04" db="EMBL/GenBank/DDBJ databases">
        <title>Herbidospora sp. NEAU-GS14.nov., a novel actinomycete isolated from soil.</title>
        <authorList>
            <person name="Han L."/>
        </authorList>
    </citation>
    <scope>NUCLEOTIDE SEQUENCE [LARGE SCALE GENOMIC DNA]</scope>
    <source>
        <strain evidence="2 3">NEAU-GS14</strain>
    </source>
</reference>
<evidence type="ECO:0000313" key="3">
    <source>
        <dbReference type="Proteomes" id="UP000308705"/>
    </source>
</evidence>
<feature type="chain" id="PRO_5020225837" evidence="1">
    <location>
        <begin position="22"/>
        <end position="178"/>
    </location>
</feature>
<dbReference type="Gene3D" id="2.80.10.50">
    <property type="match status" value="1"/>
</dbReference>
<accession>A0A4U3M6K3</accession>
<keyword evidence="3" id="KW-1185">Reference proteome</keyword>
<evidence type="ECO:0000313" key="2">
    <source>
        <dbReference type="EMBL" id="TKK83819.1"/>
    </source>
</evidence>
<dbReference type="AlphaFoldDB" id="A0A4U3M6K3"/>
<evidence type="ECO:0000256" key="1">
    <source>
        <dbReference type="SAM" id="SignalP"/>
    </source>
</evidence>